<dbReference type="Proteomes" id="UP001596317">
    <property type="component" value="Unassembled WGS sequence"/>
</dbReference>
<name>A0ABW1ZJI4_9DEIO</name>
<dbReference type="EMBL" id="JBHSWB010000001">
    <property type="protein sequence ID" value="MFC6660988.1"/>
    <property type="molecule type" value="Genomic_DNA"/>
</dbReference>
<dbReference type="RefSeq" id="WP_224604749.1">
    <property type="nucleotide sequence ID" value="NZ_JAIQXV010000002.1"/>
</dbReference>
<dbReference type="PANTHER" id="PTHR43830:SF3">
    <property type="entry name" value="PROTEIN PSP1"/>
    <property type="match status" value="1"/>
</dbReference>
<comment type="caution">
    <text evidence="3">The sequence shown here is derived from an EMBL/GenBank/DDBJ whole genome shotgun (WGS) entry which is preliminary data.</text>
</comment>
<dbReference type="InterPro" id="IPR047767">
    <property type="entry name" value="PSP1-like"/>
</dbReference>
<evidence type="ECO:0000259" key="2">
    <source>
        <dbReference type="PROSITE" id="PS51411"/>
    </source>
</evidence>
<organism evidence="3 4">
    <name type="scientific">Deinococcus multiflagellatus</name>
    <dbReference type="NCBI Taxonomy" id="1656887"/>
    <lineage>
        <taxon>Bacteria</taxon>
        <taxon>Thermotogati</taxon>
        <taxon>Deinococcota</taxon>
        <taxon>Deinococci</taxon>
        <taxon>Deinococcales</taxon>
        <taxon>Deinococcaceae</taxon>
        <taxon>Deinococcus</taxon>
    </lineage>
</organism>
<accession>A0ABW1ZJI4</accession>
<gene>
    <name evidence="3" type="ORF">ACFP90_11985</name>
</gene>
<proteinExistence type="predicted"/>
<reference evidence="4" key="1">
    <citation type="journal article" date="2019" name="Int. J. Syst. Evol. Microbiol.">
        <title>The Global Catalogue of Microorganisms (GCM) 10K type strain sequencing project: providing services to taxonomists for standard genome sequencing and annotation.</title>
        <authorList>
            <consortium name="The Broad Institute Genomics Platform"/>
            <consortium name="The Broad Institute Genome Sequencing Center for Infectious Disease"/>
            <person name="Wu L."/>
            <person name="Ma J."/>
        </authorList>
    </citation>
    <scope>NUCLEOTIDE SEQUENCE [LARGE SCALE GENOMIC DNA]</scope>
    <source>
        <strain evidence="4">CCUG 63830</strain>
    </source>
</reference>
<dbReference type="InterPro" id="IPR007557">
    <property type="entry name" value="PSP1_C"/>
</dbReference>
<dbReference type="PROSITE" id="PS51411">
    <property type="entry name" value="PSP1_C"/>
    <property type="match status" value="1"/>
</dbReference>
<feature type="domain" description="PSP1 C-terminal" evidence="2">
    <location>
        <begin position="56"/>
        <end position="141"/>
    </location>
</feature>
<dbReference type="PANTHER" id="PTHR43830">
    <property type="entry name" value="PROTEIN PSP1"/>
    <property type="match status" value="1"/>
</dbReference>
<keyword evidence="4" id="KW-1185">Reference proteome</keyword>
<dbReference type="NCBIfam" id="NF041131">
    <property type="entry name" value="RicT_YaaT_fam"/>
    <property type="match status" value="1"/>
</dbReference>
<protein>
    <submittedName>
        <fullName evidence="3">Stage 0 sporulation family protein</fullName>
    </submittedName>
</protein>
<evidence type="ECO:0000313" key="4">
    <source>
        <dbReference type="Proteomes" id="UP001596317"/>
    </source>
</evidence>
<sequence length="290" mass="31827">MVVLPIRFERSPRLHAMLSEEAHPVGTRVVVQGKRGPEVATVRGEPREPLAQERYGAVLRAATPEDLSRWEDLHRAGEDLKWLLRARARQRSLPVKVVAAEFTLDESLVTVSYSADERIELSSLIGEVRAHTRARVNFAAVGPREQAQMIGTLGACGRENCSSTHLQDFAPVSIRMARDQQLPLNPEKLSGPCGRLLCCLQFEHTQYLELLKDLPRKNAKVCHEGSGACGKVTKLHPLSGTVDVATDQGLLQNVPAADLRRMTDAEVRALPEGGRPQGRPGKGPRPAPSE</sequence>
<evidence type="ECO:0000256" key="1">
    <source>
        <dbReference type="SAM" id="MobiDB-lite"/>
    </source>
</evidence>
<feature type="region of interest" description="Disordered" evidence="1">
    <location>
        <begin position="268"/>
        <end position="290"/>
    </location>
</feature>
<dbReference type="Pfam" id="PF04468">
    <property type="entry name" value="PSP1"/>
    <property type="match status" value="1"/>
</dbReference>
<evidence type="ECO:0000313" key="3">
    <source>
        <dbReference type="EMBL" id="MFC6660988.1"/>
    </source>
</evidence>